<dbReference type="EMBL" id="CP144090">
    <property type="protein sequence ID" value="WWD08741.1"/>
    <property type="molecule type" value="Genomic_DNA"/>
</dbReference>
<dbReference type="Proteomes" id="UP001358614">
    <property type="component" value="Chromosome 2"/>
</dbReference>
<dbReference type="GeneID" id="91105655"/>
<dbReference type="AlphaFoldDB" id="A0AAX4KQG7"/>
<proteinExistence type="predicted"/>
<dbReference type="KEGG" id="ker:91105655"/>
<keyword evidence="2" id="KW-1185">Reference proteome</keyword>
<accession>A0AAX4KQG7</accession>
<organism evidence="1 2">
    <name type="scientific">Kwoniella europaea PYCC6329</name>
    <dbReference type="NCBI Taxonomy" id="1423913"/>
    <lineage>
        <taxon>Eukaryota</taxon>
        <taxon>Fungi</taxon>
        <taxon>Dikarya</taxon>
        <taxon>Basidiomycota</taxon>
        <taxon>Agaricomycotina</taxon>
        <taxon>Tremellomycetes</taxon>
        <taxon>Tremellales</taxon>
        <taxon>Cryptococcaceae</taxon>
        <taxon>Kwoniella</taxon>
    </lineage>
</organism>
<reference evidence="1 2" key="1">
    <citation type="submission" date="2024-01" db="EMBL/GenBank/DDBJ databases">
        <title>Comparative genomics of Cryptococcus and Kwoniella reveals pathogenesis evolution and contrasting modes of karyotype evolution via chromosome fusion or intercentromeric recombination.</title>
        <authorList>
            <person name="Coelho M.A."/>
            <person name="David-Palma M."/>
            <person name="Shea T."/>
            <person name="Bowers K."/>
            <person name="McGinley-Smith S."/>
            <person name="Mohammad A.W."/>
            <person name="Gnirke A."/>
            <person name="Yurkov A.M."/>
            <person name="Nowrousian M."/>
            <person name="Sun S."/>
            <person name="Cuomo C.A."/>
            <person name="Heitman J."/>
        </authorList>
    </citation>
    <scope>NUCLEOTIDE SEQUENCE [LARGE SCALE GENOMIC DNA]</scope>
    <source>
        <strain evidence="1 2">PYCC6329</strain>
    </source>
</reference>
<evidence type="ECO:0000313" key="2">
    <source>
        <dbReference type="Proteomes" id="UP001358614"/>
    </source>
</evidence>
<gene>
    <name evidence="1" type="ORF">V865_006854</name>
</gene>
<protein>
    <recommendedName>
        <fullName evidence="3">BTB domain-containing protein</fullName>
    </recommendedName>
</protein>
<evidence type="ECO:0008006" key="3">
    <source>
        <dbReference type="Google" id="ProtNLM"/>
    </source>
</evidence>
<evidence type="ECO:0000313" key="1">
    <source>
        <dbReference type="EMBL" id="WWD08741.1"/>
    </source>
</evidence>
<sequence>MLEDSNIPEPTMDQVYSDSDADLTLISSDNVAFRVYAFHLGTSPVLMDMIKVLPRCKSDIPFSDSQMEDSHTIRYLLNILHNNHSELDWNTLGFFRNTISFVKKYEMILVQSFLSVQLRRYLENGGAERYCFILAAELDDISIAAAAIEKGGRQTFVNNGDKYSSGWFDQGQIVERQRLIESGKWGFVDGCAIMNPTAWPLWELRRVPFEYVNSLGRTYQRFPFGHKTSDVQAAAQYFKQLMEDLKV</sequence>
<name>A0AAX4KQG7_9TREE</name>
<dbReference type="RefSeq" id="XP_066086708.1">
    <property type="nucleotide sequence ID" value="XM_066230611.1"/>
</dbReference>